<accession>A0AAX6H264</accession>
<protein>
    <submittedName>
        <fullName evidence="3">Uncharacterized protein</fullName>
    </submittedName>
</protein>
<dbReference type="Proteomes" id="UP001140949">
    <property type="component" value="Unassembled WGS sequence"/>
</dbReference>
<comment type="caution">
    <text evidence="3">The sequence shown here is derived from an EMBL/GenBank/DDBJ whole genome shotgun (WGS) entry which is preliminary data.</text>
</comment>
<evidence type="ECO:0000313" key="4">
    <source>
        <dbReference type="Proteomes" id="UP001140949"/>
    </source>
</evidence>
<dbReference type="PANTHER" id="PTHR35292">
    <property type="entry name" value="EXPRESSED PROTEIN"/>
    <property type="match status" value="1"/>
</dbReference>
<dbReference type="EMBL" id="JANAVB010013639">
    <property type="protein sequence ID" value="KAJ6834892.1"/>
    <property type="molecule type" value="Genomic_DNA"/>
</dbReference>
<evidence type="ECO:0000313" key="3">
    <source>
        <dbReference type="EMBL" id="KAJ6834892.1"/>
    </source>
</evidence>
<proteinExistence type="predicted"/>
<gene>
    <name evidence="3" type="ORF">M6B38_332565</name>
    <name evidence="2" type="ORF">M6B38_360820</name>
</gene>
<evidence type="ECO:0000256" key="1">
    <source>
        <dbReference type="SAM" id="MobiDB-lite"/>
    </source>
</evidence>
<feature type="region of interest" description="Disordered" evidence="1">
    <location>
        <begin position="15"/>
        <end position="51"/>
    </location>
</feature>
<evidence type="ECO:0000313" key="2">
    <source>
        <dbReference type="EMBL" id="KAJ6828736.1"/>
    </source>
</evidence>
<sequence length="101" mass="10579">MAAAAAGARAALAASSSLARRFSSPSPASNLVHRRGLAAGGDHHGPSRVNMWQDPLSPSKWKEEHFVLASLSGWGLLIYGGYNVFAGKKETNEEVVAAPAH</sequence>
<name>A0AAX6H264_IRIPA</name>
<organism evidence="3 4">
    <name type="scientific">Iris pallida</name>
    <name type="common">Sweet iris</name>
    <dbReference type="NCBI Taxonomy" id="29817"/>
    <lineage>
        <taxon>Eukaryota</taxon>
        <taxon>Viridiplantae</taxon>
        <taxon>Streptophyta</taxon>
        <taxon>Embryophyta</taxon>
        <taxon>Tracheophyta</taxon>
        <taxon>Spermatophyta</taxon>
        <taxon>Magnoliopsida</taxon>
        <taxon>Liliopsida</taxon>
        <taxon>Asparagales</taxon>
        <taxon>Iridaceae</taxon>
        <taxon>Iridoideae</taxon>
        <taxon>Irideae</taxon>
        <taxon>Iris</taxon>
    </lineage>
</organism>
<feature type="compositionally biased region" description="Low complexity" evidence="1">
    <location>
        <begin position="15"/>
        <end position="29"/>
    </location>
</feature>
<dbReference type="EMBL" id="JANAVB010018995">
    <property type="protein sequence ID" value="KAJ6828736.1"/>
    <property type="molecule type" value="Genomic_DNA"/>
</dbReference>
<keyword evidence="4" id="KW-1185">Reference proteome</keyword>
<dbReference type="PANTHER" id="PTHR35292:SF13">
    <property type="entry name" value="OS03G0581800 PROTEIN"/>
    <property type="match status" value="1"/>
</dbReference>
<dbReference type="AlphaFoldDB" id="A0AAX6H264"/>
<reference evidence="3" key="1">
    <citation type="journal article" date="2023" name="GigaByte">
        <title>Genome assembly of the bearded iris, Iris pallida Lam.</title>
        <authorList>
            <person name="Bruccoleri R.E."/>
            <person name="Oakeley E.J."/>
            <person name="Faust A.M.E."/>
            <person name="Altorfer M."/>
            <person name="Dessus-Babus S."/>
            <person name="Burckhardt D."/>
            <person name="Oertli M."/>
            <person name="Naumann U."/>
            <person name="Petersen F."/>
            <person name="Wong J."/>
        </authorList>
    </citation>
    <scope>NUCLEOTIDE SEQUENCE</scope>
    <source>
        <strain evidence="3">GSM-AAB239-AS_SAM_17_03QT</strain>
    </source>
</reference>
<reference evidence="3" key="2">
    <citation type="submission" date="2023-04" db="EMBL/GenBank/DDBJ databases">
        <authorList>
            <person name="Bruccoleri R.E."/>
            <person name="Oakeley E.J."/>
            <person name="Faust A.-M."/>
            <person name="Dessus-Babus S."/>
            <person name="Altorfer M."/>
            <person name="Burckhardt D."/>
            <person name="Oertli M."/>
            <person name="Naumann U."/>
            <person name="Petersen F."/>
            <person name="Wong J."/>
        </authorList>
    </citation>
    <scope>NUCLEOTIDE SEQUENCE</scope>
    <source>
        <strain evidence="3">GSM-AAB239-AS_SAM_17_03QT</strain>
        <tissue evidence="3">Leaf</tissue>
    </source>
</reference>